<dbReference type="OrthoDB" id="7834831at2"/>
<dbReference type="PANTHER" id="PTHR43163">
    <property type="entry name" value="DIPEPTIDE TRANSPORT SYSTEM PERMEASE PROTEIN DPPB-RELATED"/>
    <property type="match status" value="1"/>
</dbReference>
<dbReference type="GO" id="GO:0005886">
    <property type="term" value="C:plasma membrane"/>
    <property type="evidence" value="ECO:0007669"/>
    <property type="project" value="UniProtKB-SubCell"/>
</dbReference>
<proteinExistence type="inferred from homology"/>
<name>A0A433JAF6_9PROT</name>
<comment type="caution">
    <text evidence="9">The sequence shown here is derived from an EMBL/GenBank/DDBJ whole genome shotgun (WGS) entry which is preliminary data.</text>
</comment>
<reference evidence="9 10" key="1">
    <citation type="submission" date="2018-12" db="EMBL/GenBank/DDBJ databases">
        <authorList>
            <person name="Yang Y."/>
        </authorList>
    </citation>
    <scope>NUCLEOTIDE SEQUENCE [LARGE SCALE GENOMIC DNA]</scope>
    <source>
        <strain evidence="9 10">GSF71</strain>
    </source>
</reference>
<evidence type="ECO:0000256" key="5">
    <source>
        <dbReference type="ARBA" id="ARBA00022989"/>
    </source>
</evidence>
<feature type="transmembrane region" description="Helical" evidence="7">
    <location>
        <begin position="100"/>
        <end position="121"/>
    </location>
</feature>
<keyword evidence="4 7" id="KW-0812">Transmembrane</keyword>
<feature type="transmembrane region" description="Helical" evidence="7">
    <location>
        <begin position="272"/>
        <end position="298"/>
    </location>
</feature>
<dbReference type="Pfam" id="PF19300">
    <property type="entry name" value="BPD_transp_1_N"/>
    <property type="match status" value="1"/>
</dbReference>
<evidence type="ECO:0000259" key="8">
    <source>
        <dbReference type="PROSITE" id="PS50928"/>
    </source>
</evidence>
<dbReference type="Proteomes" id="UP000280346">
    <property type="component" value="Unassembled WGS sequence"/>
</dbReference>
<dbReference type="EMBL" id="RZIJ01000007">
    <property type="protein sequence ID" value="RUQ72186.1"/>
    <property type="molecule type" value="Genomic_DNA"/>
</dbReference>
<protein>
    <submittedName>
        <fullName evidence="9">ABC transporter permease</fullName>
    </submittedName>
</protein>
<organism evidence="9 10">
    <name type="scientific">Azospirillum doebereinerae</name>
    <dbReference type="NCBI Taxonomy" id="92933"/>
    <lineage>
        <taxon>Bacteria</taxon>
        <taxon>Pseudomonadati</taxon>
        <taxon>Pseudomonadota</taxon>
        <taxon>Alphaproteobacteria</taxon>
        <taxon>Rhodospirillales</taxon>
        <taxon>Azospirillaceae</taxon>
        <taxon>Azospirillum</taxon>
    </lineage>
</organism>
<dbReference type="Gene3D" id="1.10.3720.10">
    <property type="entry name" value="MetI-like"/>
    <property type="match status" value="1"/>
</dbReference>
<dbReference type="InterPro" id="IPR035906">
    <property type="entry name" value="MetI-like_sf"/>
</dbReference>
<comment type="subcellular location">
    <subcellularLocation>
        <location evidence="1 7">Cell membrane</location>
        <topology evidence="1 7">Multi-pass membrane protein</topology>
    </subcellularLocation>
</comment>
<keyword evidence="6 7" id="KW-0472">Membrane</keyword>
<feature type="transmembrane region" description="Helical" evidence="7">
    <location>
        <begin position="168"/>
        <end position="190"/>
    </location>
</feature>
<gene>
    <name evidence="9" type="ORF">EJ913_11585</name>
</gene>
<evidence type="ECO:0000256" key="1">
    <source>
        <dbReference type="ARBA" id="ARBA00004651"/>
    </source>
</evidence>
<evidence type="ECO:0000313" key="9">
    <source>
        <dbReference type="EMBL" id="RUQ72186.1"/>
    </source>
</evidence>
<dbReference type="GO" id="GO:0055085">
    <property type="term" value="P:transmembrane transport"/>
    <property type="evidence" value="ECO:0007669"/>
    <property type="project" value="InterPro"/>
</dbReference>
<comment type="similarity">
    <text evidence="7">Belongs to the binding-protein-dependent transport system permease family.</text>
</comment>
<dbReference type="InterPro" id="IPR045621">
    <property type="entry name" value="BPD_transp_1_N"/>
</dbReference>
<evidence type="ECO:0000256" key="4">
    <source>
        <dbReference type="ARBA" id="ARBA00022692"/>
    </source>
</evidence>
<accession>A0A433JAF6</accession>
<feature type="transmembrane region" description="Helical" evidence="7">
    <location>
        <begin position="133"/>
        <end position="156"/>
    </location>
</feature>
<dbReference type="SUPFAM" id="SSF161098">
    <property type="entry name" value="MetI-like"/>
    <property type="match status" value="1"/>
</dbReference>
<evidence type="ECO:0000256" key="2">
    <source>
        <dbReference type="ARBA" id="ARBA00022448"/>
    </source>
</evidence>
<evidence type="ECO:0000256" key="3">
    <source>
        <dbReference type="ARBA" id="ARBA00022475"/>
    </source>
</evidence>
<dbReference type="CDD" id="cd06261">
    <property type="entry name" value="TM_PBP2"/>
    <property type="match status" value="1"/>
</dbReference>
<dbReference type="PROSITE" id="PS50928">
    <property type="entry name" value="ABC_TM1"/>
    <property type="match status" value="1"/>
</dbReference>
<dbReference type="AlphaFoldDB" id="A0A433JAF6"/>
<keyword evidence="2 7" id="KW-0813">Transport</keyword>
<evidence type="ECO:0000313" key="10">
    <source>
        <dbReference type="Proteomes" id="UP000280346"/>
    </source>
</evidence>
<dbReference type="InterPro" id="IPR000515">
    <property type="entry name" value="MetI-like"/>
</dbReference>
<evidence type="ECO:0000256" key="6">
    <source>
        <dbReference type="ARBA" id="ARBA00023136"/>
    </source>
</evidence>
<keyword evidence="3" id="KW-1003">Cell membrane</keyword>
<feature type="domain" description="ABC transmembrane type-1" evidence="8">
    <location>
        <begin position="94"/>
        <end position="295"/>
    </location>
</feature>
<dbReference type="RefSeq" id="WP_126997896.1">
    <property type="nucleotide sequence ID" value="NZ_CP173192.1"/>
</dbReference>
<dbReference type="PANTHER" id="PTHR43163:SF6">
    <property type="entry name" value="DIPEPTIDE TRANSPORT SYSTEM PERMEASE PROTEIN DPPB-RELATED"/>
    <property type="match status" value="1"/>
</dbReference>
<evidence type="ECO:0000256" key="7">
    <source>
        <dbReference type="RuleBase" id="RU363032"/>
    </source>
</evidence>
<keyword evidence="10" id="KW-1185">Reference proteome</keyword>
<feature type="transmembrane region" description="Helical" evidence="7">
    <location>
        <begin position="230"/>
        <end position="252"/>
    </location>
</feature>
<keyword evidence="5 7" id="KW-1133">Transmembrane helix</keyword>
<dbReference type="Pfam" id="PF00528">
    <property type="entry name" value="BPD_transp_1"/>
    <property type="match status" value="1"/>
</dbReference>
<sequence length="305" mass="33272">MLLFMLKRLGQTLLTLLVLTFIIFTLARMTGDPTPLVMPSEATDEDRQFFREQYGLDRNLAAQYVIFLNNAAHGDFGVSFRFRTPAFDIVREAVGPTLSLAGSAMLLAILIGVPLGCAAAVRRGGRLDQFTSLFASLGQATPTFWVGLMLIVLLAIDFPIFPSSGYGTLAHYALPTLTLGFYASSSIARLTRANMVETLKSDFVYMERVLGLSGWSIVLKHALRNASLPIVTYLGLQFGLLLGGAVVTERVFAWPGIGQTIVDAILYRDYPVAQAAILTTAILFLTVNLAVDLIVMALDPRMRDA</sequence>